<reference evidence="2" key="1">
    <citation type="submission" date="2025-08" db="UniProtKB">
        <authorList>
            <consortium name="RefSeq"/>
        </authorList>
    </citation>
    <scope>IDENTIFICATION</scope>
    <source>
        <strain evidence="2">Tuebingen</strain>
        <tissue evidence="2">Fibroblasts and whole tissue</tissue>
    </source>
</reference>
<dbReference type="RefSeq" id="XP_073785150.1">
    <property type="nucleotide sequence ID" value="XM_073929049.1"/>
</dbReference>
<dbReference type="Proteomes" id="UP000000437">
    <property type="component" value="Chromosome 18"/>
</dbReference>
<sequence>MEYNERLARFRQGHVNPFDRDEIDSQTEGKDPPKDGVKAEIFSSEIKSQNSDPPMDLGLAEDHFSRPVGLFVASDVEQLKLAIEECKRLILELPEHSEKQKDAVVKLIHLRLKLQELQDPEEDEPNLQVMLEHRFSKEKSKSVKQMCDKCSTIIWGLIQTWYTCTGCYYRCHSKCMSLINKPCVRSKVSHQSEYELNICPEIGLDKQDYRCSECRTPISLRGIPNEARQCDYTGQYYCSSCHWNDTAIVPARVIHNWEFEPRKKLRQDILLMKPYFITCKEAMEARLLLHLQDRQHFVENDDMYSLQDLIDTSNGRLSCSLTEIHTTFAKHIKLDCEKCQAKGFVCELCKEGDSLFPFDSHTSVCHDCLAVFHRDCYYDNSTMCPHCERMLEHKLEVPLKL</sequence>
<proteinExistence type="predicted"/>
<gene>
    <name evidence="2" type="primary">def8</name>
    <name evidence="2" type="synonym">zgc:101815</name>
</gene>
<organism evidence="1 2">
    <name type="scientific">Danio rerio</name>
    <name type="common">Zebrafish</name>
    <name type="synonym">Brachydanio rerio</name>
    <dbReference type="NCBI Taxonomy" id="7955"/>
    <lineage>
        <taxon>Eukaryota</taxon>
        <taxon>Metazoa</taxon>
        <taxon>Chordata</taxon>
        <taxon>Craniata</taxon>
        <taxon>Vertebrata</taxon>
        <taxon>Euteleostomi</taxon>
        <taxon>Actinopterygii</taxon>
        <taxon>Neopterygii</taxon>
        <taxon>Teleostei</taxon>
        <taxon>Ostariophysi</taxon>
        <taxon>Cypriniformes</taxon>
        <taxon>Danionidae</taxon>
        <taxon>Danioninae</taxon>
        <taxon>Danio</taxon>
    </lineage>
</organism>
<name>A0AC58HT35_DANRE</name>
<evidence type="ECO:0000313" key="1">
    <source>
        <dbReference type="Proteomes" id="UP000000437"/>
    </source>
</evidence>
<evidence type="ECO:0000313" key="2">
    <source>
        <dbReference type="RefSeq" id="XP_073785150.1"/>
    </source>
</evidence>
<keyword evidence="1" id="KW-1185">Reference proteome</keyword>
<protein>
    <submittedName>
        <fullName evidence="2">Differentially expressed in FDCP 8 homolog isoform X3</fullName>
    </submittedName>
</protein>
<accession>A0AC58HT35</accession>